<comment type="catalytic activity">
    <reaction evidence="5">
        <text>N(2)-acetyl-L-ornithine + 2-oxoglutarate = N-acetyl-L-glutamate 5-semialdehyde + L-glutamate</text>
        <dbReference type="Rhea" id="RHEA:18049"/>
        <dbReference type="ChEBI" id="CHEBI:16810"/>
        <dbReference type="ChEBI" id="CHEBI:29123"/>
        <dbReference type="ChEBI" id="CHEBI:29985"/>
        <dbReference type="ChEBI" id="CHEBI:57805"/>
        <dbReference type="EC" id="2.6.1.11"/>
    </reaction>
</comment>
<keyword evidence="5" id="KW-0963">Cytoplasm</keyword>
<dbReference type="AlphaFoldDB" id="A0A0E4GB65"/>
<comment type="subcellular location">
    <subcellularLocation>
        <location evidence="5">Cytoplasm</location>
    </subcellularLocation>
</comment>
<evidence type="ECO:0000256" key="1">
    <source>
        <dbReference type="ARBA" id="ARBA00022576"/>
    </source>
</evidence>
<proteinExistence type="inferred from homology"/>
<organism evidence="7 8">
    <name type="scientific">Syntrophomonas zehnderi OL-4</name>
    <dbReference type="NCBI Taxonomy" id="690567"/>
    <lineage>
        <taxon>Bacteria</taxon>
        <taxon>Bacillati</taxon>
        <taxon>Bacillota</taxon>
        <taxon>Clostridia</taxon>
        <taxon>Eubacteriales</taxon>
        <taxon>Syntrophomonadaceae</taxon>
        <taxon>Syntrophomonas</taxon>
    </lineage>
</organism>
<keyword evidence="5" id="KW-0055">Arginine biosynthesis</keyword>
<dbReference type="SUPFAM" id="SSF53383">
    <property type="entry name" value="PLP-dependent transferases"/>
    <property type="match status" value="1"/>
</dbReference>
<dbReference type="PANTHER" id="PTHR11986">
    <property type="entry name" value="AMINOTRANSFERASE CLASS III"/>
    <property type="match status" value="1"/>
</dbReference>
<evidence type="ECO:0000256" key="4">
    <source>
        <dbReference type="ARBA" id="ARBA00022898"/>
    </source>
</evidence>
<dbReference type="PANTHER" id="PTHR11986:SF79">
    <property type="entry name" value="ACETYLORNITHINE AMINOTRANSFERASE, MITOCHONDRIAL"/>
    <property type="match status" value="1"/>
</dbReference>
<sequence length="393" mass="42687">MTNQEIVSRGQEVVMNTYGRFPIALVKGKGSYVWDADGKEYLDFVGGIAVCALGHSPAELQKIIKEQADNLWHVSNLYWIEPQVKLAEKLTGLSGLSQAFFCNSGAEANEAAIKLVRKYYYRQKENRSKIIVFNNSFHGRTLATLTATGQSKYQEGFAPLPEGFVYADFNDLMSVEKLIDEDTAAIMIEPIQGEGGVLPADPAFLAGLRHICNREGIFLVFDEVQCGVGRTGNFMAFQTYGISPDIVTMAKGLGGGFPIGAMLVNDKAASGFAPGDHASTFGGNPLATAVASQLVDIVSAPGFLENVNQMGGYLKQSLEQIKDERIVAVRSKGLMAGLEFHKPVNDLVRICMQNGLLLVGAGPQVLRFVPALNVNETEINQMVGLLKKSLKEW</sequence>
<comment type="similarity">
    <text evidence="5">Belongs to the class-III pyridoxal-phosphate-dependent aminotransferase family. ArgD subfamily.</text>
</comment>
<dbReference type="NCBIfam" id="NF002325">
    <property type="entry name" value="PRK01278.1"/>
    <property type="match status" value="1"/>
</dbReference>
<dbReference type="InterPro" id="IPR015422">
    <property type="entry name" value="PyrdxlP-dep_Trfase_small"/>
</dbReference>
<dbReference type="NCBIfam" id="TIGR00707">
    <property type="entry name" value="argD"/>
    <property type="match status" value="1"/>
</dbReference>
<evidence type="ECO:0000313" key="7">
    <source>
        <dbReference type="EMBL" id="CFX34057.1"/>
    </source>
</evidence>
<feature type="modified residue" description="N6-(pyridoxal phosphate)lysine" evidence="5">
    <location>
        <position position="251"/>
    </location>
</feature>
<feature type="binding site" evidence="5">
    <location>
        <position position="137"/>
    </location>
    <ligand>
        <name>pyridoxal 5'-phosphate</name>
        <dbReference type="ChEBI" id="CHEBI:597326"/>
    </ligand>
</feature>
<comment type="miscellaneous">
    <text evidence="5">May also have succinyldiaminopimelate aminotransferase activity, thus carrying out the corresponding step in lysine biosynthesis.</text>
</comment>
<comment type="pathway">
    <text evidence="5">Amino-acid biosynthesis; L-arginine biosynthesis; N(2)-acetyl-L-ornithine from L-glutamate: step 4/4.</text>
</comment>
<dbReference type="PIRSF" id="PIRSF000521">
    <property type="entry name" value="Transaminase_4ab_Lys_Orn"/>
    <property type="match status" value="1"/>
</dbReference>
<feature type="binding site" evidence="5">
    <location>
        <begin position="105"/>
        <end position="106"/>
    </location>
    <ligand>
        <name>pyridoxal 5'-phosphate</name>
        <dbReference type="ChEBI" id="CHEBI:597326"/>
    </ligand>
</feature>
<evidence type="ECO:0000313" key="8">
    <source>
        <dbReference type="Proteomes" id="UP000045545"/>
    </source>
</evidence>
<evidence type="ECO:0000256" key="3">
    <source>
        <dbReference type="ARBA" id="ARBA00022679"/>
    </source>
</evidence>
<dbReference type="EMBL" id="CGIH01000018">
    <property type="protein sequence ID" value="CFX34057.1"/>
    <property type="molecule type" value="Genomic_DNA"/>
</dbReference>
<dbReference type="GO" id="GO:0003992">
    <property type="term" value="F:N2-acetyl-L-ornithine:2-oxoglutarate 5-aminotransferase activity"/>
    <property type="evidence" value="ECO:0007669"/>
    <property type="project" value="UniProtKB-UniRule"/>
</dbReference>
<dbReference type="Gene3D" id="3.90.1150.10">
    <property type="entry name" value="Aspartate Aminotransferase, domain 1"/>
    <property type="match status" value="1"/>
</dbReference>
<name>A0A0E4GB65_9FIRM</name>
<protein>
    <recommendedName>
        <fullName evidence="5">Acetylornithine aminotransferase</fullName>
        <shortName evidence="5">ACOAT</shortName>
        <ecNumber evidence="5">2.6.1.11</ecNumber>
    </recommendedName>
</protein>
<dbReference type="Proteomes" id="UP000045545">
    <property type="component" value="Unassembled WGS sequence"/>
</dbReference>
<keyword evidence="1 5" id="KW-0032">Aminotransferase</keyword>
<dbReference type="CDD" id="cd00610">
    <property type="entry name" value="OAT_like"/>
    <property type="match status" value="1"/>
</dbReference>
<dbReference type="InterPro" id="IPR005814">
    <property type="entry name" value="Aminotrans_3"/>
</dbReference>
<dbReference type="UniPathway" id="UPA00068">
    <property type="reaction ID" value="UER00109"/>
</dbReference>
<dbReference type="InterPro" id="IPR004636">
    <property type="entry name" value="AcOrn/SuccOrn_fam"/>
</dbReference>
<dbReference type="EMBL" id="CGIH01000004">
    <property type="protein sequence ID" value="CFX05957.1"/>
    <property type="molecule type" value="Genomic_DNA"/>
</dbReference>
<dbReference type="Gene3D" id="3.40.640.10">
    <property type="entry name" value="Type I PLP-dependent aspartate aminotransferase-like (Major domain)"/>
    <property type="match status" value="1"/>
</dbReference>
<keyword evidence="3 5" id="KW-0808">Transferase</keyword>
<dbReference type="GO" id="GO:0005737">
    <property type="term" value="C:cytoplasm"/>
    <property type="evidence" value="ECO:0007669"/>
    <property type="project" value="UniProtKB-SubCell"/>
</dbReference>
<dbReference type="FunFam" id="3.40.640.10:FF:000004">
    <property type="entry name" value="Acetylornithine aminotransferase"/>
    <property type="match status" value="1"/>
</dbReference>
<feature type="binding site" evidence="5">
    <location>
        <begin position="222"/>
        <end position="225"/>
    </location>
    <ligand>
        <name>pyridoxal 5'-phosphate</name>
        <dbReference type="ChEBI" id="CHEBI:597326"/>
    </ligand>
</feature>
<keyword evidence="4 5" id="KW-0663">Pyridoxal phosphate</keyword>
<dbReference type="GO" id="GO:0030170">
    <property type="term" value="F:pyridoxal phosphate binding"/>
    <property type="evidence" value="ECO:0007669"/>
    <property type="project" value="InterPro"/>
</dbReference>
<gene>
    <name evidence="5" type="primary">argD</name>
    <name evidence="7" type="ORF">1049</name>
    <name evidence="6" type="ORF">342</name>
</gene>
<reference evidence="7 8" key="1">
    <citation type="submission" date="2015-03" db="EMBL/GenBank/DDBJ databases">
        <authorList>
            <person name="Strepis Nikolaos"/>
        </authorList>
    </citation>
    <scope>NUCLEOTIDE SEQUENCE [LARGE SCALE GENOMIC DNA]</scope>
    <source>
        <strain evidence="7 8">OL-4</strain>
    </source>
</reference>
<comment type="cofactor">
    <cofactor evidence="5">
        <name>pyridoxal 5'-phosphate</name>
        <dbReference type="ChEBI" id="CHEBI:597326"/>
    </cofactor>
    <text evidence="5">Binds 1 pyridoxal phosphate per subunit.</text>
</comment>
<keyword evidence="2 5" id="KW-0028">Amino-acid biosynthesis</keyword>
<dbReference type="GO" id="GO:0006526">
    <property type="term" value="P:L-arginine biosynthetic process"/>
    <property type="evidence" value="ECO:0007669"/>
    <property type="project" value="UniProtKB-UniRule"/>
</dbReference>
<accession>A0A0E4GB65</accession>
<dbReference type="HAMAP" id="MF_01107">
    <property type="entry name" value="ArgD_aminotrans_3"/>
    <property type="match status" value="1"/>
</dbReference>
<dbReference type="Pfam" id="PF00202">
    <property type="entry name" value="Aminotran_3"/>
    <property type="match status" value="1"/>
</dbReference>
<dbReference type="InterPro" id="IPR049704">
    <property type="entry name" value="Aminotrans_3_PPA_site"/>
</dbReference>
<dbReference type="InterPro" id="IPR050103">
    <property type="entry name" value="Class-III_PLP-dep_AT"/>
</dbReference>
<dbReference type="GO" id="GO:0042802">
    <property type="term" value="F:identical protein binding"/>
    <property type="evidence" value="ECO:0007669"/>
    <property type="project" value="TreeGrafter"/>
</dbReference>
<dbReference type="PROSITE" id="PS00600">
    <property type="entry name" value="AA_TRANSFER_CLASS_3"/>
    <property type="match status" value="1"/>
</dbReference>
<comment type="subunit">
    <text evidence="5">Homodimer.</text>
</comment>
<feature type="binding site" evidence="5">
    <location>
        <position position="140"/>
    </location>
    <ligand>
        <name>N(2)-acetyl-L-ornithine</name>
        <dbReference type="ChEBI" id="CHEBI:57805"/>
    </ligand>
</feature>
<dbReference type="EC" id="2.6.1.11" evidence="5"/>
<dbReference type="STRING" id="690567.1049"/>
<dbReference type="InterPro" id="IPR015424">
    <property type="entry name" value="PyrdxlP-dep_Trfase"/>
</dbReference>
<evidence type="ECO:0000256" key="5">
    <source>
        <dbReference type="HAMAP-Rule" id="MF_01107"/>
    </source>
</evidence>
<dbReference type="RefSeq" id="WP_046495043.1">
    <property type="nucleotide sequence ID" value="NZ_CGIH01000004.1"/>
</dbReference>
<keyword evidence="8" id="KW-1185">Reference proteome</keyword>
<dbReference type="InterPro" id="IPR015421">
    <property type="entry name" value="PyrdxlP-dep_Trfase_major"/>
</dbReference>
<feature type="binding site" evidence="5">
    <location>
        <position position="279"/>
    </location>
    <ligand>
        <name>N(2)-acetyl-L-ornithine</name>
        <dbReference type="ChEBI" id="CHEBI:57805"/>
    </ligand>
</feature>
<feature type="binding site" evidence="5">
    <location>
        <position position="280"/>
    </location>
    <ligand>
        <name>pyridoxal 5'-phosphate</name>
        <dbReference type="ChEBI" id="CHEBI:597326"/>
    </ligand>
</feature>
<evidence type="ECO:0000256" key="2">
    <source>
        <dbReference type="ARBA" id="ARBA00022605"/>
    </source>
</evidence>
<dbReference type="OrthoDB" id="9801052at2"/>
<evidence type="ECO:0000313" key="6">
    <source>
        <dbReference type="EMBL" id="CFX05957.1"/>
    </source>
</evidence>